<dbReference type="Proteomes" id="UP000190961">
    <property type="component" value="Unassembled WGS sequence"/>
</dbReference>
<dbReference type="InterPro" id="IPR011037">
    <property type="entry name" value="Pyrv_Knase-like_insert_dom_sf"/>
</dbReference>
<evidence type="ECO:0000313" key="2">
    <source>
        <dbReference type="EMBL" id="SKC78685.1"/>
    </source>
</evidence>
<dbReference type="SUPFAM" id="SSF141673">
    <property type="entry name" value="MOSC N-terminal domain-like"/>
    <property type="match status" value="1"/>
</dbReference>
<dbReference type="Pfam" id="PF03473">
    <property type="entry name" value="MOSC"/>
    <property type="match status" value="1"/>
</dbReference>
<dbReference type="STRING" id="688867.SAMN05660236_3793"/>
<dbReference type="PROSITE" id="PS51340">
    <property type="entry name" value="MOSC"/>
    <property type="match status" value="1"/>
</dbReference>
<organism evidence="2 3">
    <name type="scientific">Ohtaekwangia koreensis</name>
    <dbReference type="NCBI Taxonomy" id="688867"/>
    <lineage>
        <taxon>Bacteria</taxon>
        <taxon>Pseudomonadati</taxon>
        <taxon>Bacteroidota</taxon>
        <taxon>Cytophagia</taxon>
        <taxon>Cytophagales</taxon>
        <taxon>Fulvivirgaceae</taxon>
        <taxon>Ohtaekwangia</taxon>
    </lineage>
</organism>
<evidence type="ECO:0000259" key="1">
    <source>
        <dbReference type="PROSITE" id="PS51340"/>
    </source>
</evidence>
<sequence length="265" mass="30416">MKDLRLSEIWIYPVKSLGGIRLSSCKVMEKGLLYDRRFMLIDEEGKFMTQRVYPKMALFKLSIEDTQLTIRHQQESIALPIVPPISEPAQSVQIWDDRVQANEVNPIYSQWFSDLLGMKCRLVFFPEENERPVDPTYKVNDEHVSLADAYPFLIIGQTSLNDLNTRLKEPVPMNRFRPNFVFTGGDPFEEDDWRNFIIGSNGFTAVKPCARCVLTTVNQDTAVRGAEPLKTLASYRTKNNKVYFGQNLIATHHLQIQVGDKISVL</sequence>
<dbReference type="PANTHER" id="PTHR14237">
    <property type="entry name" value="MOLYBDOPTERIN COFACTOR SULFURASE MOSC"/>
    <property type="match status" value="1"/>
</dbReference>
<name>A0A1T5LS46_9BACT</name>
<dbReference type="RefSeq" id="WP_079688299.1">
    <property type="nucleotide sequence ID" value="NZ_FUZU01000002.1"/>
</dbReference>
<dbReference type="SUPFAM" id="SSF50800">
    <property type="entry name" value="PK beta-barrel domain-like"/>
    <property type="match status" value="1"/>
</dbReference>
<dbReference type="OrthoDB" id="581532at2"/>
<accession>A0A1T5LS46</accession>
<dbReference type="PANTHER" id="PTHR14237:SF19">
    <property type="entry name" value="MITOCHONDRIAL AMIDOXIME REDUCING COMPONENT 1"/>
    <property type="match status" value="1"/>
</dbReference>
<keyword evidence="3" id="KW-1185">Reference proteome</keyword>
<dbReference type="GO" id="GO:0003824">
    <property type="term" value="F:catalytic activity"/>
    <property type="evidence" value="ECO:0007669"/>
    <property type="project" value="InterPro"/>
</dbReference>
<feature type="domain" description="MOSC" evidence="1">
    <location>
        <begin position="120"/>
        <end position="265"/>
    </location>
</feature>
<dbReference type="AlphaFoldDB" id="A0A1T5LS46"/>
<reference evidence="2 3" key="1">
    <citation type="submission" date="2017-02" db="EMBL/GenBank/DDBJ databases">
        <authorList>
            <person name="Peterson S.W."/>
        </authorList>
    </citation>
    <scope>NUCLEOTIDE SEQUENCE [LARGE SCALE GENOMIC DNA]</scope>
    <source>
        <strain evidence="2 3">DSM 25262</strain>
    </source>
</reference>
<evidence type="ECO:0000313" key="3">
    <source>
        <dbReference type="Proteomes" id="UP000190961"/>
    </source>
</evidence>
<dbReference type="GO" id="GO:0030151">
    <property type="term" value="F:molybdenum ion binding"/>
    <property type="evidence" value="ECO:0007669"/>
    <property type="project" value="InterPro"/>
</dbReference>
<dbReference type="GO" id="GO:0030170">
    <property type="term" value="F:pyridoxal phosphate binding"/>
    <property type="evidence" value="ECO:0007669"/>
    <property type="project" value="InterPro"/>
</dbReference>
<dbReference type="EMBL" id="FUZU01000002">
    <property type="protein sequence ID" value="SKC78685.1"/>
    <property type="molecule type" value="Genomic_DNA"/>
</dbReference>
<proteinExistence type="predicted"/>
<dbReference type="InterPro" id="IPR005302">
    <property type="entry name" value="MoCF_Sase_C"/>
</dbReference>
<dbReference type="Pfam" id="PF03476">
    <property type="entry name" value="MOSC_N"/>
    <property type="match status" value="1"/>
</dbReference>
<dbReference type="InterPro" id="IPR005303">
    <property type="entry name" value="MOCOS_middle"/>
</dbReference>
<protein>
    <recommendedName>
        <fullName evidence="1">MOSC domain-containing protein</fullName>
    </recommendedName>
</protein>
<gene>
    <name evidence="2" type="ORF">SAMN05660236_3793</name>
</gene>